<name>A0A6C0KXF5_9ZZZZ</name>
<proteinExistence type="predicted"/>
<protein>
    <submittedName>
        <fullName evidence="1">Uncharacterized protein</fullName>
    </submittedName>
</protein>
<dbReference type="AlphaFoldDB" id="A0A6C0KXF5"/>
<reference evidence="1" key="1">
    <citation type="journal article" date="2020" name="Nature">
        <title>Giant virus diversity and host interactions through global metagenomics.</title>
        <authorList>
            <person name="Schulz F."/>
            <person name="Roux S."/>
            <person name="Paez-Espino D."/>
            <person name="Jungbluth S."/>
            <person name="Walsh D.A."/>
            <person name="Denef V.J."/>
            <person name="McMahon K.D."/>
            <person name="Konstantinidis K.T."/>
            <person name="Eloe-Fadrosh E.A."/>
            <person name="Kyrpides N.C."/>
            <person name="Woyke T."/>
        </authorList>
    </citation>
    <scope>NUCLEOTIDE SEQUENCE</scope>
    <source>
        <strain evidence="1">GVMAG-S-ERX555907-102</strain>
    </source>
</reference>
<evidence type="ECO:0000313" key="1">
    <source>
        <dbReference type="EMBL" id="QHU22279.1"/>
    </source>
</evidence>
<dbReference type="EMBL" id="MN741005">
    <property type="protein sequence ID" value="QHU22279.1"/>
    <property type="molecule type" value="Genomic_DNA"/>
</dbReference>
<sequence length="139" mass="15922">MIYTLKEILQRDTTSSIFNFINDQLSTLLGYTLEKNKTYELSCTTYSFVNIDDKLNVLGIIIITCKSFLFDEKVFFIEALSSKDNSQIVEQSLLMKGINYVFNLSNDSKIMSFITDDRIQTDVLSPFGFIHSQGVMVKL</sequence>
<accession>A0A6C0KXF5</accession>
<organism evidence="1">
    <name type="scientific">viral metagenome</name>
    <dbReference type="NCBI Taxonomy" id="1070528"/>
    <lineage>
        <taxon>unclassified sequences</taxon>
        <taxon>metagenomes</taxon>
        <taxon>organismal metagenomes</taxon>
    </lineage>
</organism>